<dbReference type="Proteomes" id="UP000002007">
    <property type="component" value="Chromosome"/>
</dbReference>
<evidence type="ECO:0000313" key="2">
    <source>
        <dbReference type="Proteomes" id="UP000002007"/>
    </source>
</evidence>
<dbReference type="KEGG" id="rsa:RSal33209_0652"/>
<evidence type="ECO:0000313" key="1">
    <source>
        <dbReference type="EMBL" id="ABY22399.1"/>
    </source>
</evidence>
<keyword evidence="2" id="KW-1185">Reference proteome</keyword>
<accession>A9WR25</accession>
<sequence>MSKPDRSPSSAINTAAQSQRLFDFLQPAVVETGLFLEEVNVHLAGT</sequence>
<protein>
    <submittedName>
        <fullName evidence="1">Uncharacterized protein</fullName>
    </submittedName>
</protein>
<name>A9WR25_RENSM</name>
<dbReference type="HOGENOM" id="CLU_3188181_0_0_11"/>
<dbReference type="EMBL" id="CP000910">
    <property type="protein sequence ID" value="ABY22399.1"/>
    <property type="molecule type" value="Genomic_DNA"/>
</dbReference>
<dbReference type="AlphaFoldDB" id="A9WR25"/>
<proteinExistence type="predicted"/>
<organism evidence="1 2">
    <name type="scientific">Renibacterium salmoninarum (strain ATCC 33209 / DSM 20767 / JCM 11484 / NBRC 15589 / NCIMB 2235)</name>
    <dbReference type="NCBI Taxonomy" id="288705"/>
    <lineage>
        <taxon>Bacteria</taxon>
        <taxon>Bacillati</taxon>
        <taxon>Actinomycetota</taxon>
        <taxon>Actinomycetes</taxon>
        <taxon>Micrococcales</taxon>
        <taxon>Micrococcaceae</taxon>
        <taxon>Renibacterium</taxon>
    </lineage>
</organism>
<dbReference type="STRING" id="288705.RSal33209_0652"/>
<reference evidence="2" key="1">
    <citation type="journal article" date="2008" name="J. Bacteriol.">
        <title>Genome sequence of the fish pathogen Renibacterium salmoninarum suggests reductive evolution away from an environmental Arthrobacter ancestor.</title>
        <authorList>
            <person name="Wiens G.D."/>
            <person name="Rockey D.D."/>
            <person name="Wu Z."/>
            <person name="Chang J."/>
            <person name="Levy R."/>
            <person name="Crane S."/>
            <person name="Chen D.S."/>
            <person name="Capri G.R."/>
            <person name="Burnett J.R."/>
            <person name="Sudheesh P.S."/>
            <person name="Schipma M.J."/>
            <person name="Burd H."/>
            <person name="Bhattacharyya A."/>
            <person name="Rhodes L.D."/>
            <person name="Kaul R."/>
            <person name="Strom M.S."/>
        </authorList>
    </citation>
    <scope>NUCLEOTIDE SEQUENCE [LARGE SCALE GENOMIC DNA]</scope>
    <source>
        <strain evidence="2">ATCC 33209 / DSM 20767 / JCM 11484 / NBRC 15589 / NCIMB 2235</strain>
    </source>
</reference>
<gene>
    <name evidence="1" type="ordered locus">RSal33209_0652</name>
</gene>